<dbReference type="GO" id="GO:0016746">
    <property type="term" value="F:acyltransferase activity"/>
    <property type="evidence" value="ECO:0007669"/>
    <property type="project" value="UniProtKB-KW"/>
</dbReference>
<evidence type="ECO:0000259" key="3">
    <source>
        <dbReference type="PROSITE" id="PS51186"/>
    </source>
</evidence>
<dbReference type="CDD" id="cd04301">
    <property type="entry name" value="NAT_SF"/>
    <property type="match status" value="1"/>
</dbReference>
<sequence>MSSTPDIQFRPLHHDEWEAFQALRLRSIADMPEAIYPTYKEESSRTPEQARARITETDHQVVFGAYRDGELIGIAGLRREALVQVAHKGILWGVFVHPERRGGGIARRLLQALFDYARRAGVRQIHLNVNIDNPRAGGLYRSMGFEAYGREPDAMQVGGRYYDEDLMVLRL</sequence>
<dbReference type="RefSeq" id="WP_379782513.1">
    <property type="nucleotide sequence ID" value="NZ_JBHSMU010000009.1"/>
</dbReference>
<proteinExistence type="predicted"/>
<organism evidence="4 5">
    <name type="scientific">Massilia niabensis</name>
    <dbReference type="NCBI Taxonomy" id="544910"/>
    <lineage>
        <taxon>Bacteria</taxon>
        <taxon>Pseudomonadati</taxon>
        <taxon>Pseudomonadota</taxon>
        <taxon>Betaproteobacteria</taxon>
        <taxon>Burkholderiales</taxon>
        <taxon>Oxalobacteraceae</taxon>
        <taxon>Telluria group</taxon>
        <taxon>Massilia</taxon>
    </lineage>
</organism>
<dbReference type="InterPro" id="IPR050832">
    <property type="entry name" value="Bact_Acetyltransf"/>
</dbReference>
<keyword evidence="2 4" id="KW-0012">Acyltransferase</keyword>
<gene>
    <name evidence="4" type="ORF">ACFPN5_09555</name>
</gene>
<dbReference type="PROSITE" id="PS51186">
    <property type="entry name" value="GNAT"/>
    <property type="match status" value="1"/>
</dbReference>
<reference evidence="5" key="1">
    <citation type="journal article" date="2019" name="Int. J. Syst. Evol. Microbiol.">
        <title>The Global Catalogue of Microorganisms (GCM) 10K type strain sequencing project: providing services to taxonomists for standard genome sequencing and annotation.</title>
        <authorList>
            <consortium name="The Broad Institute Genomics Platform"/>
            <consortium name="The Broad Institute Genome Sequencing Center for Infectious Disease"/>
            <person name="Wu L."/>
            <person name="Ma J."/>
        </authorList>
    </citation>
    <scope>NUCLEOTIDE SEQUENCE [LARGE SCALE GENOMIC DNA]</scope>
    <source>
        <strain evidence="5">KACC 12649</strain>
    </source>
</reference>
<evidence type="ECO:0000313" key="4">
    <source>
        <dbReference type="EMBL" id="MFC5460053.1"/>
    </source>
</evidence>
<dbReference type="EC" id="2.3.-.-" evidence="4"/>
<keyword evidence="1 4" id="KW-0808">Transferase</keyword>
<dbReference type="SUPFAM" id="SSF55729">
    <property type="entry name" value="Acyl-CoA N-acyltransferases (Nat)"/>
    <property type="match status" value="1"/>
</dbReference>
<accession>A0ABW0L2M6</accession>
<protein>
    <submittedName>
        <fullName evidence="4">GNAT family N-acetyltransferase</fullName>
        <ecNumber evidence="4">2.3.-.-</ecNumber>
    </submittedName>
</protein>
<comment type="caution">
    <text evidence="4">The sequence shown here is derived from an EMBL/GenBank/DDBJ whole genome shotgun (WGS) entry which is preliminary data.</text>
</comment>
<dbReference type="PANTHER" id="PTHR43877">
    <property type="entry name" value="AMINOALKYLPHOSPHONATE N-ACETYLTRANSFERASE-RELATED-RELATED"/>
    <property type="match status" value="1"/>
</dbReference>
<dbReference type="EMBL" id="JBHSMU010000009">
    <property type="protein sequence ID" value="MFC5460053.1"/>
    <property type="molecule type" value="Genomic_DNA"/>
</dbReference>
<name>A0ABW0L2M6_9BURK</name>
<feature type="domain" description="N-acetyltransferase" evidence="3">
    <location>
        <begin position="7"/>
        <end position="171"/>
    </location>
</feature>
<dbReference type="InterPro" id="IPR000182">
    <property type="entry name" value="GNAT_dom"/>
</dbReference>
<evidence type="ECO:0000256" key="2">
    <source>
        <dbReference type="ARBA" id="ARBA00023315"/>
    </source>
</evidence>
<dbReference type="Proteomes" id="UP001596050">
    <property type="component" value="Unassembled WGS sequence"/>
</dbReference>
<dbReference type="Gene3D" id="3.40.630.30">
    <property type="match status" value="1"/>
</dbReference>
<evidence type="ECO:0000313" key="5">
    <source>
        <dbReference type="Proteomes" id="UP001596050"/>
    </source>
</evidence>
<evidence type="ECO:0000256" key="1">
    <source>
        <dbReference type="ARBA" id="ARBA00022679"/>
    </source>
</evidence>
<dbReference type="Pfam" id="PF00583">
    <property type="entry name" value="Acetyltransf_1"/>
    <property type="match status" value="1"/>
</dbReference>
<keyword evidence="5" id="KW-1185">Reference proteome</keyword>
<dbReference type="InterPro" id="IPR016181">
    <property type="entry name" value="Acyl_CoA_acyltransferase"/>
</dbReference>